<evidence type="ECO:0000313" key="3">
    <source>
        <dbReference type="Proteomes" id="UP001149142"/>
    </source>
</evidence>
<proteinExistence type="predicted"/>
<dbReference type="Proteomes" id="UP001149142">
    <property type="component" value="Unassembled WGS sequence"/>
</dbReference>
<reference evidence="2" key="1">
    <citation type="submission" date="2022-11" db="EMBL/GenBank/DDBJ databases">
        <title>Refractory cell wall polysaccharides provide important carbon source for microbial heterotrophs in the hadal ocean.</title>
        <authorList>
            <person name="Zhu X."/>
        </authorList>
    </citation>
    <scope>NUCLEOTIDE SEQUENCE</scope>
    <source>
        <strain evidence="2">MTRN7</strain>
    </source>
</reference>
<keyword evidence="1" id="KW-0732">Signal</keyword>
<evidence type="ECO:0000313" key="2">
    <source>
        <dbReference type="EMBL" id="MDA0176406.1"/>
    </source>
</evidence>
<name>A0ABT4RXX0_9FLAO</name>
<evidence type="ECO:0008006" key="4">
    <source>
        <dbReference type="Google" id="ProtNLM"/>
    </source>
</evidence>
<protein>
    <recommendedName>
        <fullName evidence="4">Lipoprotein</fullName>
    </recommendedName>
</protein>
<evidence type="ECO:0000256" key="1">
    <source>
        <dbReference type="SAM" id="SignalP"/>
    </source>
</evidence>
<gene>
    <name evidence="2" type="ORF">OOZ35_02750</name>
</gene>
<accession>A0ABT4RXX0</accession>
<feature type="chain" id="PRO_5045249838" description="Lipoprotein" evidence="1">
    <location>
        <begin position="28"/>
        <end position="188"/>
    </location>
</feature>
<organism evidence="2 3">
    <name type="scientific">Mesoflavibacter profundi</name>
    <dbReference type="NCBI Taxonomy" id="2708110"/>
    <lineage>
        <taxon>Bacteria</taxon>
        <taxon>Pseudomonadati</taxon>
        <taxon>Bacteroidota</taxon>
        <taxon>Flavobacteriia</taxon>
        <taxon>Flavobacteriales</taxon>
        <taxon>Flavobacteriaceae</taxon>
        <taxon>Mesoflavibacter</taxon>
    </lineage>
</organism>
<comment type="caution">
    <text evidence="2">The sequence shown here is derived from an EMBL/GenBank/DDBJ whole genome shotgun (WGS) entry which is preliminary data.</text>
</comment>
<feature type="signal peptide" evidence="1">
    <location>
        <begin position="1"/>
        <end position="27"/>
    </location>
</feature>
<sequence>MKLLKHLSLITLVLIGFSCSNSTSKQAANKEGFIAIEEALKEKFGANAYYTDISITYNVAIGNIIGVTVTEDPESLKMGQFNLTQDNWTQNQDITVEVPSGTKAADYMFQLGDKISLSELGHLVETSSKKLKDEKNIENAVLSIASIQFPNTGDFSKASYLINLQPEQGGTTFSFQYALNGTLLNQDY</sequence>
<dbReference type="EMBL" id="JAPFGC010000002">
    <property type="protein sequence ID" value="MDA0176406.1"/>
    <property type="molecule type" value="Genomic_DNA"/>
</dbReference>
<dbReference type="RefSeq" id="WP_106688497.1">
    <property type="nucleotide sequence ID" value="NZ_CAXQEU010000066.1"/>
</dbReference>
<dbReference type="PROSITE" id="PS51257">
    <property type="entry name" value="PROKAR_LIPOPROTEIN"/>
    <property type="match status" value="1"/>
</dbReference>
<keyword evidence="3" id="KW-1185">Reference proteome</keyword>